<comment type="caution">
    <text evidence="2">The sequence shown here is derived from an EMBL/GenBank/DDBJ whole genome shotgun (WGS) entry which is preliminary data.</text>
</comment>
<gene>
    <name evidence="2" type="ORF">GCM10010421_07940</name>
</gene>
<name>A0ABP5WE21_9ACTN</name>
<evidence type="ECO:0000313" key="2">
    <source>
        <dbReference type="EMBL" id="GAA2423963.1"/>
    </source>
</evidence>
<evidence type="ECO:0000313" key="3">
    <source>
        <dbReference type="Proteomes" id="UP001500460"/>
    </source>
</evidence>
<dbReference type="Proteomes" id="UP001500460">
    <property type="component" value="Unassembled WGS sequence"/>
</dbReference>
<evidence type="ECO:0000256" key="1">
    <source>
        <dbReference type="SAM" id="MobiDB-lite"/>
    </source>
</evidence>
<dbReference type="EMBL" id="BAAATK010000003">
    <property type="protein sequence ID" value="GAA2423963.1"/>
    <property type="molecule type" value="Genomic_DNA"/>
</dbReference>
<keyword evidence="3" id="KW-1185">Reference proteome</keyword>
<evidence type="ECO:0008006" key="4">
    <source>
        <dbReference type="Google" id="ProtNLM"/>
    </source>
</evidence>
<protein>
    <recommendedName>
        <fullName evidence="4">Secreted protein</fullName>
    </recommendedName>
</protein>
<organism evidence="2 3">
    <name type="scientific">Streptomyces glaucus</name>
    <dbReference type="NCBI Taxonomy" id="284029"/>
    <lineage>
        <taxon>Bacteria</taxon>
        <taxon>Bacillati</taxon>
        <taxon>Actinomycetota</taxon>
        <taxon>Actinomycetes</taxon>
        <taxon>Kitasatosporales</taxon>
        <taxon>Streptomycetaceae</taxon>
        <taxon>Streptomyces</taxon>
    </lineage>
</organism>
<feature type="region of interest" description="Disordered" evidence="1">
    <location>
        <begin position="1"/>
        <end position="21"/>
    </location>
</feature>
<reference evidence="3" key="1">
    <citation type="journal article" date="2019" name="Int. J. Syst. Evol. Microbiol.">
        <title>The Global Catalogue of Microorganisms (GCM) 10K type strain sequencing project: providing services to taxonomists for standard genome sequencing and annotation.</title>
        <authorList>
            <consortium name="The Broad Institute Genomics Platform"/>
            <consortium name="The Broad Institute Genome Sequencing Center for Infectious Disease"/>
            <person name="Wu L."/>
            <person name="Ma J."/>
        </authorList>
    </citation>
    <scope>NUCLEOTIDE SEQUENCE [LARGE SCALE GENOMIC DNA]</scope>
    <source>
        <strain evidence="3">JCM 6922</strain>
    </source>
</reference>
<sequence>MTRVQLAPRSVERKVPRTPPPSIRAFFQVQVSAAIETSARSAAGAGGAPESRPPAPARP</sequence>
<feature type="region of interest" description="Disordered" evidence="1">
    <location>
        <begin position="38"/>
        <end position="59"/>
    </location>
</feature>
<accession>A0ABP5WE21</accession>
<proteinExistence type="predicted"/>